<reference evidence="2 3" key="1">
    <citation type="submission" date="2021-02" db="EMBL/GenBank/DDBJ databases">
        <title>Paracoccus methylovroum sp.nov., a new methanol and methylamine utilizing methylotrophic denitrifer.</title>
        <authorList>
            <person name="Timsy T."/>
            <person name="Behrendt U."/>
            <person name="Ulrich A."/>
            <person name="Spanner T."/>
            <person name="Foesel B.U."/>
            <person name="Horn M.A."/>
            <person name="Kolb S."/>
        </authorList>
    </citation>
    <scope>NUCLEOTIDE SEQUENCE [LARGE SCALE GENOMIC DNA]</scope>
    <source>
        <strain evidence="2 3">H4-D09</strain>
    </source>
</reference>
<accession>A0ABX7JIU0</accession>
<evidence type="ECO:0000313" key="2">
    <source>
        <dbReference type="EMBL" id="QRZ14147.1"/>
    </source>
</evidence>
<sequence>MAQLAGARSLRLLRDRPDRLVVQIRLGDGRIAWLKQFRNTDPAASVDQAEARLQEAARALGQGFDAVAPPLLALPEQGILITAPAPGQPAALALADADDARRSELIARMGIWLRNLAATTRTRGTFGPRYWIGGLEARVAAAAGGWIDRDLVARHMQRMRAAAEPLRAAAVERGLCHGDLTPDNLFLDTPRPGATRLTAIDTQGSTVMALARDMARLLVWLESRRNEPPPKTRDGIALPDWQALTGVPGLLAPDQAPILHFLIGELMLAYYLDSARQPVRRRALVRGMQAWAGDPEVRPGP</sequence>
<dbReference type="SUPFAM" id="SSF56112">
    <property type="entry name" value="Protein kinase-like (PK-like)"/>
    <property type="match status" value="1"/>
</dbReference>
<dbReference type="Pfam" id="PF01636">
    <property type="entry name" value="APH"/>
    <property type="match status" value="1"/>
</dbReference>
<organism evidence="2 3">
    <name type="scientific">Paracoccus methylovorus</name>
    <dbReference type="NCBI Taxonomy" id="2812658"/>
    <lineage>
        <taxon>Bacteria</taxon>
        <taxon>Pseudomonadati</taxon>
        <taxon>Pseudomonadota</taxon>
        <taxon>Alphaproteobacteria</taxon>
        <taxon>Rhodobacterales</taxon>
        <taxon>Paracoccaceae</taxon>
        <taxon>Paracoccus</taxon>
    </lineage>
</organism>
<evidence type="ECO:0000259" key="1">
    <source>
        <dbReference type="Pfam" id="PF01636"/>
    </source>
</evidence>
<dbReference type="InterPro" id="IPR002575">
    <property type="entry name" value="Aminoglycoside_PTrfase"/>
</dbReference>
<gene>
    <name evidence="2" type="ORF">JWJ88_05365</name>
</gene>
<proteinExistence type="predicted"/>
<protein>
    <submittedName>
        <fullName evidence="2">Phosphotransferase</fullName>
    </submittedName>
</protein>
<keyword evidence="3" id="KW-1185">Reference proteome</keyword>
<name>A0ABX7JIU0_9RHOB</name>
<dbReference type="InterPro" id="IPR011009">
    <property type="entry name" value="Kinase-like_dom_sf"/>
</dbReference>
<dbReference type="Gene3D" id="3.90.1200.10">
    <property type="match status" value="1"/>
</dbReference>
<dbReference type="EMBL" id="CP070368">
    <property type="protein sequence ID" value="QRZ14147.1"/>
    <property type="molecule type" value="Genomic_DNA"/>
</dbReference>
<feature type="domain" description="Aminoglycoside phosphotransferase" evidence="1">
    <location>
        <begin position="20"/>
        <end position="226"/>
    </location>
</feature>
<dbReference type="Proteomes" id="UP000663629">
    <property type="component" value="Chromosome 1"/>
</dbReference>
<evidence type="ECO:0000313" key="3">
    <source>
        <dbReference type="Proteomes" id="UP000663629"/>
    </source>
</evidence>